<dbReference type="PANTHER" id="PTHR42830">
    <property type="entry name" value="OSMOTICALLY INDUCIBLE FAMILY PROTEIN"/>
    <property type="match status" value="1"/>
</dbReference>
<dbReference type="EMBL" id="CP032153">
    <property type="protein sequence ID" value="AYN21226.1"/>
    <property type="molecule type" value="Genomic_DNA"/>
</dbReference>
<gene>
    <name evidence="1" type="ORF">D3M96_12255</name>
</gene>
<name>A0A3G2HVM8_9BURK</name>
<dbReference type="AlphaFoldDB" id="A0A3G2HVM8"/>
<dbReference type="InterPro" id="IPR036102">
    <property type="entry name" value="OsmC/Ohrsf"/>
</dbReference>
<organism evidence="1 2">
    <name type="scientific">Alcaligenes aquatilis</name>
    <dbReference type="NCBI Taxonomy" id="323284"/>
    <lineage>
        <taxon>Bacteria</taxon>
        <taxon>Pseudomonadati</taxon>
        <taxon>Pseudomonadota</taxon>
        <taxon>Betaproteobacteria</taxon>
        <taxon>Burkholderiales</taxon>
        <taxon>Alcaligenaceae</taxon>
        <taxon>Alcaligenes</taxon>
    </lineage>
</organism>
<protein>
    <submittedName>
        <fullName evidence="1">OsmC family peroxiredoxin</fullName>
    </submittedName>
</protein>
<dbReference type="Proteomes" id="UP000268070">
    <property type="component" value="Chromosome"/>
</dbReference>
<dbReference type="RefSeq" id="WP_121739076.1">
    <property type="nucleotide sequence ID" value="NZ_CP032153.1"/>
</dbReference>
<reference evidence="1 2" key="1">
    <citation type="submission" date="2018-09" db="EMBL/GenBank/DDBJ databases">
        <title>Complete genome sequence of the hydrocarbonoclastic bacterium Alcaligenes aquatilis QD168, isolated from a crude-oil polluted marine sediment of Central Chile.</title>
        <authorList>
            <person name="Duran R.E."/>
            <person name="Barra B."/>
            <person name="Salva-Serra F."/>
            <person name="Mendez V."/>
            <person name="Moore E.R.B."/>
            <person name="Seeger M."/>
        </authorList>
    </citation>
    <scope>NUCLEOTIDE SEQUENCE [LARGE SCALE GENOMIC DNA]</scope>
    <source>
        <strain evidence="1 2">QD168</strain>
    </source>
</reference>
<dbReference type="Pfam" id="PF02566">
    <property type="entry name" value="OsmC"/>
    <property type="match status" value="1"/>
</dbReference>
<evidence type="ECO:0000313" key="1">
    <source>
        <dbReference type="EMBL" id="AYN21226.1"/>
    </source>
</evidence>
<dbReference type="InterPro" id="IPR003718">
    <property type="entry name" value="OsmC/Ohr_fam"/>
</dbReference>
<proteinExistence type="predicted"/>
<dbReference type="PANTHER" id="PTHR42830:SF2">
    <property type="entry name" value="OSMC_OHR FAMILY PROTEIN"/>
    <property type="match status" value="1"/>
</dbReference>
<sequence length="163" mass="18014">MKTHHYELLINWTGNTRNGTRTLRSYSRNHELSAAGLDTIAASSDPAFRGDPDRWNPEQLFLASIAQCHMLWYLGLAAEAGIVVTAYEDRPVGSMIEQANGAGQFESVTLRPRVTITPDSDAALAKSLHDRVGEYCFIARSVKTPIDHDVTVQIHAPRAPQQT</sequence>
<dbReference type="InterPro" id="IPR052707">
    <property type="entry name" value="OsmC_Ohr_Peroxiredoxin"/>
</dbReference>
<dbReference type="KEGG" id="aaqu:D3M96_12255"/>
<dbReference type="Gene3D" id="3.30.300.20">
    <property type="match status" value="1"/>
</dbReference>
<dbReference type="SUPFAM" id="SSF82784">
    <property type="entry name" value="OsmC-like"/>
    <property type="match status" value="1"/>
</dbReference>
<dbReference type="OrthoDB" id="9795405at2"/>
<evidence type="ECO:0000313" key="2">
    <source>
        <dbReference type="Proteomes" id="UP000268070"/>
    </source>
</evidence>
<accession>A0A3G2HVM8</accession>
<dbReference type="InterPro" id="IPR015946">
    <property type="entry name" value="KH_dom-like_a/b"/>
</dbReference>